<feature type="domain" description="FAS1" evidence="1">
    <location>
        <begin position="35"/>
        <end position="168"/>
    </location>
</feature>
<accession>A0A8J3G5Z3</accession>
<dbReference type="InterPro" id="IPR036378">
    <property type="entry name" value="FAS1_dom_sf"/>
</dbReference>
<dbReference type="PROSITE" id="PS50213">
    <property type="entry name" value="FAS1"/>
    <property type="match status" value="3"/>
</dbReference>
<dbReference type="InterPro" id="IPR000782">
    <property type="entry name" value="FAS1_domain"/>
</dbReference>
<organism evidence="2 3">
    <name type="scientific">Mongoliitalea lutea</name>
    <dbReference type="NCBI Taxonomy" id="849756"/>
    <lineage>
        <taxon>Bacteria</taxon>
        <taxon>Pseudomonadati</taxon>
        <taxon>Bacteroidota</taxon>
        <taxon>Cytophagia</taxon>
        <taxon>Cytophagales</taxon>
        <taxon>Cyclobacteriaceae</taxon>
        <taxon>Mongoliitalea</taxon>
    </lineage>
</organism>
<feature type="domain" description="FAS1" evidence="1">
    <location>
        <begin position="171"/>
        <end position="304"/>
    </location>
</feature>
<dbReference type="SUPFAM" id="SSF82153">
    <property type="entry name" value="FAS1 domain"/>
    <property type="match status" value="3"/>
</dbReference>
<dbReference type="AlphaFoldDB" id="A0A8J3G5Z3"/>
<dbReference type="Pfam" id="PF02469">
    <property type="entry name" value="Fasciclin"/>
    <property type="match status" value="3"/>
</dbReference>
<gene>
    <name evidence="2" type="ORF">GCM10008106_21750</name>
</gene>
<dbReference type="PANTHER" id="PTHR10900">
    <property type="entry name" value="PERIOSTIN-RELATED"/>
    <property type="match status" value="1"/>
</dbReference>
<dbReference type="Proteomes" id="UP000642809">
    <property type="component" value="Unassembled WGS sequence"/>
</dbReference>
<feature type="domain" description="FAS1" evidence="1">
    <location>
        <begin position="313"/>
        <end position="448"/>
    </location>
</feature>
<name>A0A8J3G5Z3_9BACT</name>
<dbReference type="GO" id="GO:0005615">
    <property type="term" value="C:extracellular space"/>
    <property type="evidence" value="ECO:0007669"/>
    <property type="project" value="TreeGrafter"/>
</dbReference>
<reference evidence="2" key="1">
    <citation type="journal article" date="2014" name="Int. J. Syst. Evol. Microbiol.">
        <title>Complete genome sequence of Corynebacterium casei LMG S-19264T (=DSM 44701T), isolated from a smear-ripened cheese.</title>
        <authorList>
            <consortium name="US DOE Joint Genome Institute (JGI-PGF)"/>
            <person name="Walter F."/>
            <person name="Albersmeier A."/>
            <person name="Kalinowski J."/>
            <person name="Ruckert C."/>
        </authorList>
    </citation>
    <scope>NUCLEOTIDE SEQUENCE</scope>
    <source>
        <strain evidence="2">KCTC 23224</strain>
    </source>
</reference>
<dbReference type="InterPro" id="IPR050904">
    <property type="entry name" value="Adhesion/Biosynth-related"/>
</dbReference>
<dbReference type="Gene3D" id="2.30.180.10">
    <property type="entry name" value="FAS1 domain"/>
    <property type="match status" value="3"/>
</dbReference>
<comment type="caution">
    <text evidence="2">The sequence shown here is derived from an EMBL/GenBank/DDBJ whole genome shotgun (WGS) entry which is preliminary data.</text>
</comment>
<dbReference type="PROSITE" id="PS51257">
    <property type="entry name" value="PROKAR_LIPOPROTEIN"/>
    <property type="match status" value="1"/>
</dbReference>
<dbReference type="EMBL" id="BMYF01000012">
    <property type="protein sequence ID" value="GHB40200.1"/>
    <property type="molecule type" value="Genomic_DNA"/>
</dbReference>
<dbReference type="SMART" id="SM00554">
    <property type="entry name" value="FAS1"/>
    <property type="match status" value="3"/>
</dbReference>
<evidence type="ECO:0000313" key="3">
    <source>
        <dbReference type="Proteomes" id="UP000642809"/>
    </source>
</evidence>
<proteinExistence type="predicted"/>
<keyword evidence="3" id="KW-1185">Reference proteome</keyword>
<evidence type="ECO:0000313" key="2">
    <source>
        <dbReference type="EMBL" id="GHB40200.1"/>
    </source>
</evidence>
<evidence type="ECO:0000259" key="1">
    <source>
        <dbReference type="PROSITE" id="PS50213"/>
    </source>
</evidence>
<protein>
    <recommendedName>
        <fullName evidence="1">FAS1 domain-containing protein</fullName>
    </recommendedName>
</protein>
<sequence>MFMRFSAAIIRLTGLFLVISMLFSCYNEDLPPSQEGSLWEIIEVDPEFSLLRTAVIRAGLDSALRAVGPITLFAPDNAAMQQTLQELGVPSINMVPVDFLQAVLLYHLIPGRNLRAQLNTGSRETLLPGFTLNIRVEGSAVILNGEYQVTSTNIDARNGVMHVIDRMMIPPTNTLLDVAQDNGYTAFIAAVVAAGLEDQLVQGGPFTVMVPTNTAINAYLAANNITIEEFLSSPQLQSIIGYHVIPGLLQSSAFQRGQRNTLTDTPLYFSQAPNGNFFLNGTSRIVRTNLTADNGIIHEIDQVITRPLQNIAEVLDSSATAANPEFTLLRRAILHAGLLEAFQGRFEDNLTVFAPTDEAFEALLEELNLSTVEDIPLETLTSVLLYHVIDERIFTPDLREASNILTLLEGESVLVNLAENRINGALLIPNKRNILAQNGVIHGIDQVLIPE</sequence>
<dbReference type="PANTHER" id="PTHR10900:SF77">
    <property type="entry name" value="FI19380P1"/>
    <property type="match status" value="1"/>
</dbReference>
<reference evidence="2" key="2">
    <citation type="submission" date="2020-09" db="EMBL/GenBank/DDBJ databases">
        <authorList>
            <person name="Sun Q."/>
            <person name="Kim S."/>
        </authorList>
    </citation>
    <scope>NUCLEOTIDE SEQUENCE</scope>
    <source>
        <strain evidence="2">KCTC 23224</strain>
    </source>
</reference>